<accession>A0A5C6SA32</accession>
<dbReference type="RefSeq" id="WP_147096766.1">
    <property type="nucleotide sequence ID" value="NZ_JBHUFH010000002.1"/>
</dbReference>
<feature type="domain" description="CBS" evidence="3">
    <location>
        <begin position="78"/>
        <end position="135"/>
    </location>
</feature>
<evidence type="ECO:0000259" key="3">
    <source>
        <dbReference type="PROSITE" id="PS51371"/>
    </source>
</evidence>
<keyword evidence="1 2" id="KW-0129">CBS domain</keyword>
<evidence type="ECO:0000313" key="4">
    <source>
        <dbReference type="EMBL" id="TXB71268.1"/>
    </source>
</evidence>
<evidence type="ECO:0000313" key="5">
    <source>
        <dbReference type="Proteomes" id="UP000321562"/>
    </source>
</evidence>
<organism evidence="4 5">
    <name type="scientific">Paracoccus aurantiacus</name>
    <dbReference type="NCBI Taxonomy" id="2599412"/>
    <lineage>
        <taxon>Bacteria</taxon>
        <taxon>Pseudomonadati</taxon>
        <taxon>Pseudomonadota</taxon>
        <taxon>Alphaproteobacteria</taxon>
        <taxon>Rhodobacterales</taxon>
        <taxon>Paracoccaceae</taxon>
        <taxon>Paracoccus</taxon>
    </lineage>
</organism>
<reference evidence="4 5" key="1">
    <citation type="submission" date="2019-08" db="EMBL/GenBank/DDBJ databases">
        <authorList>
            <person name="Ye J."/>
        </authorList>
    </citation>
    <scope>NUCLEOTIDE SEQUENCE [LARGE SCALE GENOMIC DNA]</scope>
    <source>
        <strain evidence="4 5">TK008</strain>
    </source>
</reference>
<dbReference type="OrthoDB" id="9807125at2"/>
<dbReference type="InterPro" id="IPR044725">
    <property type="entry name" value="CBSX3_CBS_dom"/>
</dbReference>
<dbReference type="InterPro" id="IPR051257">
    <property type="entry name" value="Diverse_CBS-Domain"/>
</dbReference>
<comment type="caution">
    <text evidence="4">The sequence shown here is derived from an EMBL/GenBank/DDBJ whole genome shotgun (WGS) entry which is preliminary data.</text>
</comment>
<proteinExistence type="predicted"/>
<dbReference type="InterPro" id="IPR046342">
    <property type="entry name" value="CBS_dom_sf"/>
</dbReference>
<feature type="domain" description="CBS" evidence="3">
    <location>
        <begin position="9"/>
        <end position="69"/>
    </location>
</feature>
<dbReference type="InterPro" id="IPR000644">
    <property type="entry name" value="CBS_dom"/>
</dbReference>
<dbReference type="AlphaFoldDB" id="A0A5C6SA32"/>
<sequence>MLVNQILSLKDAGVTIVTIGPSASVAEAVKLLAEKRIGAVVVSEDGKKPTGILSERDIVRELGKQGADVLSRPISELMTRKVSTCVSGDDTLGVLEKMTAGRFRHLPVIDEDGNMIGLVSIGDAVSARLKELNAEKDALTGMIMGS</sequence>
<dbReference type="SUPFAM" id="SSF54631">
    <property type="entry name" value="CBS-domain pair"/>
    <property type="match status" value="1"/>
</dbReference>
<dbReference type="PROSITE" id="PS51371">
    <property type="entry name" value="CBS"/>
    <property type="match status" value="2"/>
</dbReference>
<dbReference type="PANTHER" id="PTHR43080:SF2">
    <property type="entry name" value="CBS DOMAIN-CONTAINING PROTEIN"/>
    <property type="match status" value="1"/>
</dbReference>
<dbReference type="Gene3D" id="3.10.580.10">
    <property type="entry name" value="CBS-domain"/>
    <property type="match status" value="1"/>
</dbReference>
<dbReference type="PANTHER" id="PTHR43080">
    <property type="entry name" value="CBS DOMAIN-CONTAINING PROTEIN CBSX3, MITOCHONDRIAL"/>
    <property type="match status" value="1"/>
</dbReference>
<evidence type="ECO:0000256" key="1">
    <source>
        <dbReference type="ARBA" id="ARBA00023122"/>
    </source>
</evidence>
<gene>
    <name evidence="4" type="ORF">FQV27_05360</name>
</gene>
<dbReference type="SMART" id="SM00116">
    <property type="entry name" value="CBS"/>
    <property type="match status" value="2"/>
</dbReference>
<dbReference type="Proteomes" id="UP000321562">
    <property type="component" value="Unassembled WGS sequence"/>
</dbReference>
<name>A0A5C6SA32_9RHOB</name>
<protein>
    <submittedName>
        <fullName evidence="4">CBS domain-containing protein</fullName>
    </submittedName>
</protein>
<keyword evidence="5" id="KW-1185">Reference proteome</keyword>
<dbReference type="EMBL" id="VOPL01000001">
    <property type="protein sequence ID" value="TXB71268.1"/>
    <property type="molecule type" value="Genomic_DNA"/>
</dbReference>
<dbReference type="CDD" id="cd04623">
    <property type="entry name" value="CBS_pair_bac_euk"/>
    <property type="match status" value="1"/>
</dbReference>
<evidence type="ECO:0000256" key="2">
    <source>
        <dbReference type="PROSITE-ProRule" id="PRU00703"/>
    </source>
</evidence>
<dbReference type="Pfam" id="PF00571">
    <property type="entry name" value="CBS"/>
    <property type="match status" value="2"/>
</dbReference>